<feature type="region of interest" description="Disordered" evidence="1">
    <location>
        <begin position="1"/>
        <end position="23"/>
    </location>
</feature>
<feature type="compositionally biased region" description="Polar residues" evidence="1">
    <location>
        <begin position="1"/>
        <end position="13"/>
    </location>
</feature>
<evidence type="ECO:0000256" key="1">
    <source>
        <dbReference type="SAM" id="MobiDB-lite"/>
    </source>
</evidence>
<feature type="region of interest" description="Disordered" evidence="1">
    <location>
        <begin position="278"/>
        <end position="307"/>
    </location>
</feature>
<dbReference type="Gene3D" id="3.90.70.10">
    <property type="entry name" value="Cysteine proteinases"/>
    <property type="match status" value="1"/>
</dbReference>
<protein>
    <submittedName>
        <fullName evidence="2">Uncharacterized protein</fullName>
    </submittedName>
</protein>
<name>A0ABT5D4S4_9BACT</name>
<evidence type="ECO:0000313" key="3">
    <source>
        <dbReference type="Proteomes" id="UP001221838"/>
    </source>
</evidence>
<dbReference type="Proteomes" id="UP001221838">
    <property type="component" value="Unassembled WGS sequence"/>
</dbReference>
<gene>
    <name evidence="2" type="ORF">POL68_09355</name>
</gene>
<evidence type="ECO:0000313" key="2">
    <source>
        <dbReference type="EMBL" id="MDC0708674.1"/>
    </source>
</evidence>
<keyword evidence="3" id="KW-1185">Reference proteome</keyword>
<proteinExistence type="predicted"/>
<accession>A0ABT5D4S4</accession>
<organism evidence="2 3">
    <name type="scientific">Stigmatella ashevillensis</name>
    <dbReference type="NCBI Taxonomy" id="2995309"/>
    <lineage>
        <taxon>Bacteria</taxon>
        <taxon>Pseudomonadati</taxon>
        <taxon>Myxococcota</taxon>
        <taxon>Myxococcia</taxon>
        <taxon>Myxococcales</taxon>
        <taxon>Cystobacterineae</taxon>
        <taxon>Archangiaceae</taxon>
        <taxon>Stigmatella</taxon>
    </lineage>
</organism>
<dbReference type="RefSeq" id="WP_272136623.1">
    <property type="nucleotide sequence ID" value="NZ_JAQNDM010000002.1"/>
</dbReference>
<reference evidence="2 3" key="1">
    <citation type="submission" date="2022-11" db="EMBL/GenBank/DDBJ databases">
        <title>Minimal conservation of predation-associated metabolite biosynthetic gene clusters underscores biosynthetic potential of Myxococcota including descriptions for ten novel species: Archangium lansinium sp. nov., Myxococcus landrumus sp. nov., Nannocystis bai.</title>
        <authorList>
            <person name="Ahearne A."/>
            <person name="Stevens C."/>
            <person name="Dowd S."/>
        </authorList>
    </citation>
    <scope>NUCLEOTIDE SEQUENCE [LARGE SCALE GENOMIC DNA]</scope>
    <source>
        <strain evidence="2 3">NCWAL01</strain>
    </source>
</reference>
<dbReference type="EMBL" id="JAQNDM010000002">
    <property type="protein sequence ID" value="MDC0708674.1"/>
    <property type="molecule type" value="Genomic_DNA"/>
</dbReference>
<sequence length="307" mass="31932">MSVTLPTNVSRTPLAQPEIASPAGAAVGTQAAALVQATPQPAAQVPNEAQLGLYKDSFEQASRSLADWASKYSGVSSQAPDTSLEAPTLEASADLPDPHLGLSAWEDEKPVVQQTKENNCAPAAVAELAKSEGKYEAQPTSEKMDALESRFTDGSGTTPHQMSNMLAHEGFEVVDGKAQVDAQSLDNAVLNDKKVMVQLDANKIAPGGDAQQPGSAHWVMVDGKDAQGNYTVKDPSSGSKYSVDAEKLSSAVDASWKENGGGGMLVVDNAQGKDEATLAQANDDYVETLGNTPGGGSRGKATYGREV</sequence>
<comment type="caution">
    <text evidence="2">The sequence shown here is derived from an EMBL/GenBank/DDBJ whole genome shotgun (WGS) entry which is preliminary data.</text>
</comment>